<keyword evidence="8" id="KW-1185">Reference proteome</keyword>
<keyword evidence="5" id="KW-0326">Glycosidase</keyword>
<dbReference type="KEGG" id="bman:114241546"/>
<gene>
    <name evidence="9" type="primary">LOC114241546</name>
</gene>
<dbReference type="AlphaFoldDB" id="A0A6J2JF62"/>
<organism evidence="8 9">
    <name type="scientific">Bombyx mandarina</name>
    <name type="common">Wild silk moth</name>
    <name type="synonym">Wild silkworm</name>
    <dbReference type="NCBI Taxonomy" id="7092"/>
    <lineage>
        <taxon>Eukaryota</taxon>
        <taxon>Metazoa</taxon>
        <taxon>Ecdysozoa</taxon>
        <taxon>Arthropoda</taxon>
        <taxon>Hexapoda</taxon>
        <taxon>Insecta</taxon>
        <taxon>Pterygota</taxon>
        <taxon>Neoptera</taxon>
        <taxon>Endopterygota</taxon>
        <taxon>Lepidoptera</taxon>
        <taxon>Glossata</taxon>
        <taxon>Ditrysia</taxon>
        <taxon>Bombycoidea</taxon>
        <taxon>Bombycidae</taxon>
        <taxon>Bombycinae</taxon>
        <taxon>Bombyx</taxon>
    </lineage>
</organism>
<dbReference type="SUPFAM" id="SSF51445">
    <property type="entry name" value="(Trans)glycosidases"/>
    <property type="match status" value="1"/>
</dbReference>
<dbReference type="Proteomes" id="UP000504629">
    <property type="component" value="Unplaced"/>
</dbReference>
<evidence type="ECO:0000256" key="7">
    <source>
        <dbReference type="SAM" id="SignalP"/>
    </source>
</evidence>
<dbReference type="PANTHER" id="PTHR10353:SF36">
    <property type="entry name" value="LP05116P"/>
    <property type="match status" value="1"/>
</dbReference>
<evidence type="ECO:0000256" key="5">
    <source>
        <dbReference type="ARBA" id="ARBA00023295"/>
    </source>
</evidence>
<dbReference type="InterPro" id="IPR033132">
    <property type="entry name" value="GH_1_N_CS"/>
</dbReference>
<protein>
    <submittedName>
        <fullName evidence="9">Myrosinase 1-like</fullName>
    </submittedName>
</protein>
<comment type="similarity">
    <text evidence="1 6">Belongs to the glycosyl hydrolase 1 family.</text>
</comment>
<name>A0A6J2JF62_BOMMA</name>
<dbReference type="GO" id="GO:0005975">
    <property type="term" value="P:carbohydrate metabolic process"/>
    <property type="evidence" value="ECO:0007669"/>
    <property type="project" value="InterPro"/>
</dbReference>
<evidence type="ECO:0000313" key="8">
    <source>
        <dbReference type="Proteomes" id="UP000504629"/>
    </source>
</evidence>
<evidence type="ECO:0000256" key="1">
    <source>
        <dbReference type="ARBA" id="ARBA00010838"/>
    </source>
</evidence>
<evidence type="ECO:0000313" key="9">
    <source>
        <dbReference type="RefSeq" id="XP_028028205.1"/>
    </source>
</evidence>
<accession>A0A6J2JF62</accession>
<keyword evidence="7" id="KW-0732">Signal</keyword>
<dbReference type="GeneID" id="114241546"/>
<keyword evidence="4" id="KW-0325">Glycoprotein</keyword>
<dbReference type="RefSeq" id="XP_028028205.1">
    <property type="nucleotide sequence ID" value="XM_028172404.1"/>
</dbReference>
<feature type="chain" id="PRO_5026849481" evidence="7">
    <location>
        <begin position="20"/>
        <end position="511"/>
    </location>
</feature>
<evidence type="ECO:0000256" key="2">
    <source>
        <dbReference type="ARBA" id="ARBA00011738"/>
    </source>
</evidence>
<sequence length="511" mass="58774">MNLVFIILCVLSTSHVTYGYTDNKVRRFKDGFMFGVATSAYQIEGAWNEDGKSESVWDRYTHAHPEDIADRINGDVACDSYHRYKRDVQMLRELGVDHYRFSVAWTRILPTGFKDEINEEGLRYYENLIDELLKYNIQPMVTLYHFDMPQSLQDLGGWTNPLIVNWFEDYARVLFDRFASKVKYWITINQPSSVCVDGFGDPALNVKENGDYTCVKYILLAHAKVYRLYENQFKSKHKGSVGISLDINWIDPYNKTTENDEAAERARSFKIGLYMNPIWSKHGDFPDKVKSIIAKKSEKQGLEQSRLPSLSADEIKLLKGSADFLGMNHYTTFLATPARDEHKSPSFADDLGVHLTHGAEWIASKSPWLKNAPYGIYKACVNINQEYDYPPVFITEHGWSTGPGRRDTRRVAVLRAYLAALLLAVEDGTELKGYTAWSLMDNVEWRAGTSERFGLYEVDFDSANRTRLVRTSGLVYKHIIESRDPGDGWMPSTYRITASDRLQKREIREEL</sequence>
<dbReference type="OrthoDB" id="65569at2759"/>
<dbReference type="Pfam" id="PF00232">
    <property type="entry name" value="Glyco_hydro_1"/>
    <property type="match status" value="1"/>
</dbReference>
<keyword evidence="3" id="KW-0378">Hydrolase</keyword>
<dbReference type="FunFam" id="3.20.20.80:FF:000013">
    <property type="entry name" value="lactase-phlorizin hydrolase"/>
    <property type="match status" value="1"/>
</dbReference>
<dbReference type="Gene3D" id="3.20.20.80">
    <property type="entry name" value="Glycosidases"/>
    <property type="match status" value="1"/>
</dbReference>
<proteinExistence type="inferred from homology"/>
<dbReference type="InterPro" id="IPR017853">
    <property type="entry name" value="GH"/>
</dbReference>
<reference evidence="9" key="1">
    <citation type="submission" date="2025-08" db="UniProtKB">
        <authorList>
            <consortium name="RefSeq"/>
        </authorList>
    </citation>
    <scope>IDENTIFICATION</scope>
    <source>
        <tissue evidence="9">Silk gland</tissue>
    </source>
</reference>
<evidence type="ECO:0000256" key="6">
    <source>
        <dbReference type="RuleBase" id="RU003690"/>
    </source>
</evidence>
<comment type="subunit">
    <text evidence="2">Homodimer.</text>
</comment>
<dbReference type="PRINTS" id="PR00131">
    <property type="entry name" value="GLHYDRLASE1"/>
</dbReference>
<evidence type="ECO:0000256" key="4">
    <source>
        <dbReference type="ARBA" id="ARBA00023180"/>
    </source>
</evidence>
<dbReference type="GO" id="GO:0008422">
    <property type="term" value="F:beta-glucosidase activity"/>
    <property type="evidence" value="ECO:0007669"/>
    <property type="project" value="TreeGrafter"/>
</dbReference>
<evidence type="ECO:0000256" key="3">
    <source>
        <dbReference type="ARBA" id="ARBA00022801"/>
    </source>
</evidence>
<dbReference type="InterPro" id="IPR001360">
    <property type="entry name" value="Glyco_hydro_1"/>
</dbReference>
<dbReference type="PROSITE" id="PS00653">
    <property type="entry name" value="GLYCOSYL_HYDROL_F1_2"/>
    <property type="match status" value="1"/>
</dbReference>
<feature type="signal peptide" evidence="7">
    <location>
        <begin position="1"/>
        <end position="19"/>
    </location>
</feature>
<dbReference type="PANTHER" id="PTHR10353">
    <property type="entry name" value="GLYCOSYL HYDROLASE"/>
    <property type="match status" value="1"/>
</dbReference>